<sequence length="154" mass="15466">MKRTQQKGFTLIELMIVVAIVGILAAVALPAYSNYTKKSNFTHLVAATSGAKTAVEVCSQSFPGTGNTNCVANSNGVPNTVTAGTTGNDTIGLAVNFSSTTAVTVTSTAPADGIGSLASGHTYVLTGTVNATTGAITWVGACKNGANTVTDYCP</sequence>
<dbReference type="EMBL" id="FQXG01000005">
    <property type="protein sequence ID" value="SHH98380.1"/>
    <property type="molecule type" value="Genomic_DNA"/>
</dbReference>
<dbReference type="InterPro" id="IPR002416">
    <property type="entry name" value="T2SS_protein-GspH"/>
</dbReference>
<dbReference type="GO" id="GO:0044096">
    <property type="term" value="C:type IV pilus"/>
    <property type="evidence" value="ECO:0007669"/>
    <property type="project" value="TreeGrafter"/>
</dbReference>
<dbReference type="InterPro" id="IPR012902">
    <property type="entry name" value="N_methyl_site"/>
</dbReference>
<evidence type="ECO:0000256" key="2">
    <source>
        <dbReference type="ARBA" id="ARBA00005233"/>
    </source>
</evidence>
<dbReference type="PANTHER" id="PTHR30093:SF34">
    <property type="entry name" value="PREPILIN PEPTIDASE-DEPENDENT PROTEIN D"/>
    <property type="match status" value="1"/>
</dbReference>
<evidence type="ECO:0000313" key="9">
    <source>
        <dbReference type="Proteomes" id="UP000184268"/>
    </source>
</evidence>
<organism evidence="8 9">
    <name type="scientific">Ferrimonas marina</name>
    <dbReference type="NCBI Taxonomy" id="299255"/>
    <lineage>
        <taxon>Bacteria</taxon>
        <taxon>Pseudomonadati</taxon>
        <taxon>Pseudomonadota</taxon>
        <taxon>Gammaproteobacteria</taxon>
        <taxon>Alteromonadales</taxon>
        <taxon>Ferrimonadaceae</taxon>
        <taxon>Ferrimonas</taxon>
    </lineage>
</organism>
<evidence type="ECO:0000256" key="1">
    <source>
        <dbReference type="ARBA" id="ARBA00004167"/>
    </source>
</evidence>
<dbReference type="GO" id="GO:0016020">
    <property type="term" value="C:membrane"/>
    <property type="evidence" value="ECO:0007669"/>
    <property type="project" value="UniProtKB-SubCell"/>
</dbReference>
<dbReference type="NCBIfam" id="TIGR02532">
    <property type="entry name" value="IV_pilin_GFxxxE"/>
    <property type="match status" value="1"/>
</dbReference>
<feature type="transmembrane region" description="Helical" evidence="7">
    <location>
        <begin position="12"/>
        <end position="32"/>
    </location>
</feature>
<dbReference type="PANTHER" id="PTHR30093">
    <property type="entry name" value="GENERAL SECRETION PATHWAY PROTEIN G"/>
    <property type="match status" value="1"/>
</dbReference>
<comment type="similarity">
    <text evidence="2">Belongs to the N-Me-Phe pilin family.</text>
</comment>
<keyword evidence="6 7" id="KW-0472">Membrane</keyword>
<evidence type="ECO:0000256" key="3">
    <source>
        <dbReference type="ARBA" id="ARBA00022481"/>
    </source>
</evidence>
<dbReference type="OrthoDB" id="5918848at2"/>
<dbReference type="SUPFAM" id="SSF54523">
    <property type="entry name" value="Pili subunits"/>
    <property type="match status" value="1"/>
</dbReference>
<keyword evidence="3" id="KW-0488">Methylation</keyword>
<evidence type="ECO:0000256" key="4">
    <source>
        <dbReference type="ARBA" id="ARBA00022692"/>
    </source>
</evidence>
<proteinExistence type="inferred from homology"/>
<accession>A0A1M5XEY3</accession>
<dbReference type="PRINTS" id="PR00885">
    <property type="entry name" value="BCTERIALGSPH"/>
</dbReference>
<dbReference type="Gene3D" id="3.30.700.10">
    <property type="entry name" value="Glycoprotein, Type 4 Pilin"/>
    <property type="match status" value="1"/>
</dbReference>
<name>A0A1M5XEY3_9GAMM</name>
<keyword evidence="4 7" id="KW-0812">Transmembrane</keyword>
<evidence type="ECO:0000256" key="6">
    <source>
        <dbReference type="ARBA" id="ARBA00023136"/>
    </source>
</evidence>
<dbReference type="AlphaFoldDB" id="A0A1M5XEY3"/>
<evidence type="ECO:0000256" key="5">
    <source>
        <dbReference type="ARBA" id="ARBA00022989"/>
    </source>
</evidence>
<evidence type="ECO:0000313" key="8">
    <source>
        <dbReference type="EMBL" id="SHH98380.1"/>
    </source>
</evidence>
<dbReference type="GO" id="GO:0015627">
    <property type="term" value="C:type II protein secretion system complex"/>
    <property type="evidence" value="ECO:0007669"/>
    <property type="project" value="InterPro"/>
</dbReference>
<comment type="subcellular location">
    <subcellularLocation>
        <location evidence="1">Membrane</location>
        <topology evidence="1">Single-pass membrane protein</topology>
    </subcellularLocation>
</comment>
<dbReference type="GO" id="GO:0007155">
    <property type="term" value="P:cell adhesion"/>
    <property type="evidence" value="ECO:0007669"/>
    <property type="project" value="InterPro"/>
</dbReference>
<dbReference type="Pfam" id="PF07963">
    <property type="entry name" value="N_methyl"/>
    <property type="match status" value="1"/>
</dbReference>
<dbReference type="InterPro" id="IPR045584">
    <property type="entry name" value="Pilin-like"/>
</dbReference>
<dbReference type="RefSeq" id="WP_073325961.1">
    <property type="nucleotide sequence ID" value="NZ_FQXG01000005.1"/>
</dbReference>
<keyword evidence="9" id="KW-1185">Reference proteome</keyword>
<protein>
    <submittedName>
        <fullName evidence="8">Prepilin-type N-terminal cleavage/methylation domain-containing protein</fullName>
    </submittedName>
</protein>
<gene>
    <name evidence="8" type="ORF">SAMN02745129_3488</name>
</gene>
<dbReference type="GO" id="GO:0015628">
    <property type="term" value="P:protein secretion by the type II secretion system"/>
    <property type="evidence" value="ECO:0007669"/>
    <property type="project" value="InterPro"/>
</dbReference>
<evidence type="ECO:0000256" key="7">
    <source>
        <dbReference type="SAM" id="Phobius"/>
    </source>
</evidence>
<reference evidence="8 9" key="1">
    <citation type="submission" date="2016-11" db="EMBL/GenBank/DDBJ databases">
        <authorList>
            <person name="Jaros S."/>
            <person name="Januszkiewicz K."/>
            <person name="Wedrychowicz H."/>
        </authorList>
    </citation>
    <scope>NUCLEOTIDE SEQUENCE [LARGE SCALE GENOMIC DNA]</scope>
    <source>
        <strain evidence="8 9">DSM 16917</strain>
    </source>
</reference>
<dbReference type="PROSITE" id="PS00409">
    <property type="entry name" value="PROKAR_NTER_METHYL"/>
    <property type="match status" value="1"/>
</dbReference>
<dbReference type="STRING" id="299255.SAMN02745129_3488"/>
<dbReference type="Proteomes" id="UP000184268">
    <property type="component" value="Unassembled WGS sequence"/>
</dbReference>
<dbReference type="GO" id="GO:0043107">
    <property type="term" value="P:type IV pilus-dependent motility"/>
    <property type="evidence" value="ECO:0007669"/>
    <property type="project" value="TreeGrafter"/>
</dbReference>
<keyword evidence="5 7" id="KW-1133">Transmembrane helix</keyword>